<comment type="caution">
    <text evidence="3">The sequence shown here is derived from an EMBL/GenBank/DDBJ whole genome shotgun (WGS) entry which is preliminary data.</text>
</comment>
<dbReference type="Proteomes" id="UP001194414">
    <property type="component" value="Unassembled WGS sequence"/>
</dbReference>
<dbReference type="Pfam" id="PF03050">
    <property type="entry name" value="DDE_Tnp_IS66"/>
    <property type="match status" value="1"/>
</dbReference>
<dbReference type="InterPro" id="IPR024474">
    <property type="entry name" value="Znf_dom_IS66"/>
</dbReference>
<protein>
    <submittedName>
        <fullName evidence="3">Transposase</fullName>
    </submittedName>
</protein>
<proteinExistence type="predicted"/>
<feature type="domain" description="Transposase IS66 zinc-finger binding" evidence="2">
    <location>
        <begin position="52"/>
        <end position="93"/>
    </location>
</feature>
<dbReference type="AlphaFoldDB" id="A0AAW4DT02"/>
<reference evidence="3" key="1">
    <citation type="submission" date="2020-07" db="EMBL/GenBank/DDBJ databases">
        <title>Comparative genomics analyses of Lactobacillus crispatus isolated from different ecological niches.</title>
        <authorList>
            <person name="Mancino W."/>
            <person name="Mancabelli L."/>
            <person name="Lugli G.A."/>
            <person name="Milani C."/>
            <person name="Viappiani A."/>
            <person name="Anzalone R."/>
            <person name="Longhi G."/>
            <person name="Ventura M."/>
            <person name="Turroni F."/>
        </authorList>
    </citation>
    <scope>NUCLEOTIDE SEQUENCE</scope>
    <source>
        <strain evidence="3">LB65</strain>
    </source>
</reference>
<evidence type="ECO:0000259" key="2">
    <source>
        <dbReference type="Pfam" id="PF13005"/>
    </source>
</evidence>
<evidence type="ECO:0000259" key="1">
    <source>
        <dbReference type="Pfam" id="PF03050"/>
    </source>
</evidence>
<evidence type="ECO:0000313" key="3">
    <source>
        <dbReference type="EMBL" id="MBI1708734.1"/>
    </source>
</evidence>
<dbReference type="Pfam" id="PF13005">
    <property type="entry name" value="zf-IS66"/>
    <property type="match status" value="1"/>
</dbReference>
<evidence type="ECO:0000313" key="4">
    <source>
        <dbReference type="Proteomes" id="UP001194414"/>
    </source>
</evidence>
<name>A0AAW4DT02_9LACO</name>
<dbReference type="InterPro" id="IPR052344">
    <property type="entry name" value="Transposase-related"/>
</dbReference>
<gene>
    <name evidence="3" type="ORF">HYQ56_1722</name>
</gene>
<dbReference type="InterPro" id="IPR004291">
    <property type="entry name" value="Transposase_IS66_central"/>
</dbReference>
<dbReference type="PANTHER" id="PTHR33678">
    <property type="entry name" value="BLL1576 PROTEIN"/>
    <property type="match status" value="1"/>
</dbReference>
<accession>A0AAW4DT02</accession>
<sequence length="251" mass="29567">MKNLLMTMMTFPIKNEIEKITYTRKKSKGRKQKLLDEFIPEPVHHELKDPFCPDCKHELKEIGQFCTRQELIFIPAQLKRLDHIQHSYKCEYCSQAGYSDKIVKAPVPKPVLNHSLGSASIIAHTIYQKYELKVPAYRQKQDWKKLGLPITRKEIINWQLKVCDYYLEAIYHQLQKQLINQPILHADETPYTVLESEASKTYYWTFLSGKHEEKGITLYHHGSRKGQEAADFLKGFKGYLHCDQYQGYKQM</sequence>
<feature type="domain" description="Transposase IS66 central" evidence="1">
    <location>
        <begin position="115"/>
        <end position="250"/>
    </location>
</feature>
<organism evidence="3 4">
    <name type="scientific">Lactobacillus crispatus</name>
    <dbReference type="NCBI Taxonomy" id="47770"/>
    <lineage>
        <taxon>Bacteria</taxon>
        <taxon>Bacillati</taxon>
        <taxon>Bacillota</taxon>
        <taxon>Bacilli</taxon>
        <taxon>Lactobacillales</taxon>
        <taxon>Lactobacillaceae</taxon>
        <taxon>Lactobacillus</taxon>
    </lineage>
</organism>
<dbReference type="PANTHER" id="PTHR33678:SF2">
    <property type="match status" value="1"/>
</dbReference>
<dbReference type="EMBL" id="JACCPP010000026">
    <property type="protein sequence ID" value="MBI1708734.1"/>
    <property type="molecule type" value="Genomic_DNA"/>
</dbReference>